<feature type="region of interest" description="Disordered" evidence="5">
    <location>
        <begin position="201"/>
        <end position="236"/>
    </location>
</feature>
<evidence type="ECO:0000313" key="8">
    <source>
        <dbReference type="Proteomes" id="UP001362999"/>
    </source>
</evidence>
<dbReference type="InterPro" id="IPR000571">
    <property type="entry name" value="Znf_CCCH"/>
</dbReference>
<dbReference type="AlphaFoldDB" id="A0AAW0CE11"/>
<dbReference type="PROSITE" id="PS50103">
    <property type="entry name" value="ZF_C3H1"/>
    <property type="match status" value="1"/>
</dbReference>
<evidence type="ECO:0000256" key="5">
    <source>
        <dbReference type="SAM" id="MobiDB-lite"/>
    </source>
</evidence>
<dbReference type="Proteomes" id="UP001362999">
    <property type="component" value="Unassembled WGS sequence"/>
</dbReference>
<evidence type="ECO:0000256" key="3">
    <source>
        <dbReference type="ARBA" id="ARBA00022833"/>
    </source>
</evidence>
<organism evidence="7 8">
    <name type="scientific">Favolaschia claudopus</name>
    <dbReference type="NCBI Taxonomy" id="2862362"/>
    <lineage>
        <taxon>Eukaryota</taxon>
        <taxon>Fungi</taxon>
        <taxon>Dikarya</taxon>
        <taxon>Basidiomycota</taxon>
        <taxon>Agaricomycotina</taxon>
        <taxon>Agaricomycetes</taxon>
        <taxon>Agaricomycetidae</taxon>
        <taxon>Agaricales</taxon>
        <taxon>Marasmiineae</taxon>
        <taxon>Mycenaceae</taxon>
        <taxon>Favolaschia</taxon>
    </lineage>
</organism>
<keyword evidence="2 4" id="KW-0863">Zinc-finger</keyword>
<dbReference type="EMBL" id="JAWWNJ010000018">
    <property type="protein sequence ID" value="KAK7036862.1"/>
    <property type="molecule type" value="Genomic_DNA"/>
</dbReference>
<feature type="compositionally biased region" description="Low complexity" evidence="5">
    <location>
        <begin position="201"/>
        <end position="219"/>
    </location>
</feature>
<evidence type="ECO:0000313" key="7">
    <source>
        <dbReference type="EMBL" id="KAK7036862.1"/>
    </source>
</evidence>
<feature type="compositionally biased region" description="Polar residues" evidence="5">
    <location>
        <begin position="142"/>
        <end position="177"/>
    </location>
</feature>
<name>A0AAW0CE11_9AGAR</name>
<evidence type="ECO:0000256" key="2">
    <source>
        <dbReference type="ARBA" id="ARBA00022771"/>
    </source>
</evidence>
<feature type="domain" description="C3H1-type" evidence="6">
    <location>
        <begin position="251"/>
        <end position="275"/>
    </location>
</feature>
<keyword evidence="3 4" id="KW-0862">Zinc</keyword>
<gene>
    <name evidence="7" type="ORF">R3P38DRAFT_2907051</name>
</gene>
<keyword evidence="8" id="KW-1185">Reference proteome</keyword>
<dbReference type="GO" id="GO:0008270">
    <property type="term" value="F:zinc ion binding"/>
    <property type="evidence" value="ECO:0007669"/>
    <property type="project" value="UniProtKB-KW"/>
</dbReference>
<feature type="zinc finger region" description="C3H1-type" evidence="4">
    <location>
        <begin position="251"/>
        <end position="275"/>
    </location>
</feature>
<dbReference type="InterPro" id="IPR036855">
    <property type="entry name" value="Znf_CCCH_sf"/>
</dbReference>
<feature type="compositionally biased region" description="Basic and acidic residues" evidence="5">
    <location>
        <begin position="115"/>
        <end position="124"/>
    </location>
</feature>
<dbReference type="SUPFAM" id="SSF90229">
    <property type="entry name" value="CCCH zinc finger"/>
    <property type="match status" value="1"/>
</dbReference>
<sequence length="275" mass="30361">MSISRKRSGSGWISELSYPPAKRLALSASPGPVKSQPREPESDPFRYALQSMCSGQKSGSAYFVPEVSGPAANEKKLGTKPRKRVTWAPDGELESIRLIVPEVARSEAVGQHLDLCPHKADPQDSQKGNSEIGRGQEEPDHTYQSVQRLIEQLSGSTNTHIPMTTCTQDGGGSETQAPEATLSETLNRLLMFPQVQQLLQQQQSGQKKLGQSSSSSSSLHIAVEIPHPPQTDRFDRRLRHSPRGAYSFNDLRSRKACTFFAVGRCRFGEDCWYAH</sequence>
<accession>A0AAW0CE11</accession>
<protein>
    <recommendedName>
        <fullName evidence="6">C3H1-type domain-containing protein</fullName>
    </recommendedName>
</protein>
<comment type="caution">
    <text evidence="7">The sequence shown here is derived from an EMBL/GenBank/DDBJ whole genome shotgun (WGS) entry which is preliminary data.</text>
</comment>
<evidence type="ECO:0000256" key="1">
    <source>
        <dbReference type="ARBA" id="ARBA00022723"/>
    </source>
</evidence>
<proteinExistence type="predicted"/>
<feature type="region of interest" description="Disordered" evidence="5">
    <location>
        <begin position="115"/>
        <end position="177"/>
    </location>
</feature>
<evidence type="ECO:0000259" key="6">
    <source>
        <dbReference type="PROSITE" id="PS50103"/>
    </source>
</evidence>
<keyword evidence="1 4" id="KW-0479">Metal-binding</keyword>
<evidence type="ECO:0000256" key="4">
    <source>
        <dbReference type="PROSITE-ProRule" id="PRU00723"/>
    </source>
</evidence>
<reference evidence="7 8" key="1">
    <citation type="journal article" date="2024" name="J Genomics">
        <title>Draft genome sequencing and assembly of Favolaschia claudopus CIRM-BRFM 2984 isolated from oak limbs.</title>
        <authorList>
            <person name="Navarro D."/>
            <person name="Drula E."/>
            <person name="Chaduli D."/>
            <person name="Cazenave R."/>
            <person name="Ahrendt S."/>
            <person name="Wang J."/>
            <person name="Lipzen A."/>
            <person name="Daum C."/>
            <person name="Barry K."/>
            <person name="Grigoriev I.V."/>
            <person name="Favel A."/>
            <person name="Rosso M.N."/>
            <person name="Martin F."/>
        </authorList>
    </citation>
    <scope>NUCLEOTIDE SEQUENCE [LARGE SCALE GENOMIC DNA]</scope>
    <source>
        <strain evidence="7 8">CIRM-BRFM 2984</strain>
    </source>
</reference>